<dbReference type="InterPro" id="IPR036457">
    <property type="entry name" value="PPM-type-like_dom_sf"/>
</dbReference>
<dbReference type="AlphaFoldDB" id="A0A0D0C1S0"/>
<name>A0A0D0C1S0_9AGAR</name>
<dbReference type="SUPFAM" id="SSF81606">
    <property type="entry name" value="PP2C-like"/>
    <property type="match status" value="1"/>
</dbReference>
<evidence type="ECO:0000313" key="1">
    <source>
        <dbReference type="EMBL" id="KIK51747.1"/>
    </source>
</evidence>
<proteinExistence type="predicted"/>
<dbReference type="Proteomes" id="UP000053593">
    <property type="component" value="Unassembled WGS sequence"/>
</dbReference>
<dbReference type="EMBL" id="KN834856">
    <property type="protein sequence ID" value="KIK51747.1"/>
    <property type="molecule type" value="Genomic_DNA"/>
</dbReference>
<dbReference type="OrthoDB" id="420076at2759"/>
<gene>
    <name evidence="1" type="ORF">GYMLUDRAFT_980045</name>
</gene>
<protein>
    <submittedName>
        <fullName evidence="1">Uncharacterized protein</fullName>
    </submittedName>
</protein>
<dbReference type="HOGENOM" id="CLU_1749859_0_0_1"/>
<organism evidence="1 2">
    <name type="scientific">Collybiopsis luxurians FD-317 M1</name>
    <dbReference type="NCBI Taxonomy" id="944289"/>
    <lineage>
        <taxon>Eukaryota</taxon>
        <taxon>Fungi</taxon>
        <taxon>Dikarya</taxon>
        <taxon>Basidiomycota</taxon>
        <taxon>Agaricomycotina</taxon>
        <taxon>Agaricomycetes</taxon>
        <taxon>Agaricomycetidae</taxon>
        <taxon>Agaricales</taxon>
        <taxon>Marasmiineae</taxon>
        <taxon>Omphalotaceae</taxon>
        <taxon>Collybiopsis</taxon>
        <taxon>Collybiopsis luxurians</taxon>
    </lineage>
</organism>
<keyword evidence="2" id="KW-1185">Reference proteome</keyword>
<sequence>MPGIFDDNYNDNHRDSTEQAFQDIDYAMIDVIKVLSSPSKTNAIRSLCHAHSGSCALLSIYEPEMCTLHVAFTGDSCAVRGRKKEAEEKMERKKDAYEVFALLQIRMSITLPKSLDWRPKAPANKLFRMTESWDGVWAVPLEMQRVGGI</sequence>
<accession>A0A0D0C1S0</accession>
<dbReference type="Gene3D" id="3.60.40.10">
    <property type="entry name" value="PPM-type phosphatase domain"/>
    <property type="match status" value="1"/>
</dbReference>
<evidence type="ECO:0000313" key="2">
    <source>
        <dbReference type="Proteomes" id="UP000053593"/>
    </source>
</evidence>
<reference evidence="1 2" key="1">
    <citation type="submission" date="2014-04" db="EMBL/GenBank/DDBJ databases">
        <title>Evolutionary Origins and Diversification of the Mycorrhizal Mutualists.</title>
        <authorList>
            <consortium name="DOE Joint Genome Institute"/>
            <consortium name="Mycorrhizal Genomics Consortium"/>
            <person name="Kohler A."/>
            <person name="Kuo A."/>
            <person name="Nagy L.G."/>
            <person name="Floudas D."/>
            <person name="Copeland A."/>
            <person name="Barry K.W."/>
            <person name="Cichocki N."/>
            <person name="Veneault-Fourrey C."/>
            <person name="LaButti K."/>
            <person name="Lindquist E.A."/>
            <person name="Lipzen A."/>
            <person name="Lundell T."/>
            <person name="Morin E."/>
            <person name="Murat C."/>
            <person name="Riley R."/>
            <person name="Ohm R."/>
            <person name="Sun H."/>
            <person name="Tunlid A."/>
            <person name="Henrissat B."/>
            <person name="Grigoriev I.V."/>
            <person name="Hibbett D.S."/>
            <person name="Martin F."/>
        </authorList>
    </citation>
    <scope>NUCLEOTIDE SEQUENCE [LARGE SCALE GENOMIC DNA]</scope>
    <source>
        <strain evidence="1 2">FD-317 M1</strain>
    </source>
</reference>